<proteinExistence type="predicted"/>
<dbReference type="EMBL" id="QCXX01000002">
    <property type="protein sequence ID" value="PUV25074.1"/>
    <property type="molecule type" value="Genomic_DNA"/>
</dbReference>
<evidence type="ECO:0000313" key="3">
    <source>
        <dbReference type="Proteomes" id="UP000250831"/>
    </source>
</evidence>
<comment type="caution">
    <text evidence="2">The sequence shown here is derived from an EMBL/GenBank/DDBJ whole genome shotgun (WGS) entry which is preliminary data.</text>
</comment>
<dbReference type="Proteomes" id="UP000250831">
    <property type="component" value="Unassembled WGS sequence"/>
</dbReference>
<reference evidence="2 3" key="1">
    <citation type="submission" date="2018-04" db="EMBL/GenBank/DDBJ databases">
        <title>Sphingobacterium sp. M46 Genome.</title>
        <authorList>
            <person name="Cheng J."/>
            <person name="Li Y."/>
        </authorList>
    </citation>
    <scope>NUCLEOTIDE SEQUENCE [LARGE SCALE GENOMIC DNA]</scope>
    <source>
        <strain evidence="2 3">M46</strain>
    </source>
</reference>
<feature type="signal peptide" evidence="1">
    <location>
        <begin position="1"/>
        <end position="20"/>
    </location>
</feature>
<dbReference type="AlphaFoldDB" id="A0A363NWA5"/>
<feature type="chain" id="PRO_5017074813" evidence="1">
    <location>
        <begin position="21"/>
        <end position="246"/>
    </location>
</feature>
<keyword evidence="1" id="KW-0732">Signal</keyword>
<keyword evidence="3" id="KW-1185">Reference proteome</keyword>
<sequence length="246" mass="28872">MDKKNSLFFIILFCSLSLSAQTERNFSGWGAVFSSYRISPKFSIHLDGQLRSTDEIRHLQSFLIRPGLNFHVSGNKILTIGYAYIKNRRVIDETAYMLPEHRIWEQFIYNQNLDISDHTTSLQHRFRLEQRFIGKTYPDENSMLIDGYEFSHRLRYFVRGVFPIVKTKSFTDGAFISLQDEIFVNIDNAPTLTNGKFFDQNRAYMSLGWRFSPKFDLECGYMYQYVNGKNTDVKNNIIQLAAYVRL</sequence>
<name>A0A363NWA5_9SPHI</name>
<dbReference type="OrthoDB" id="1118734at2"/>
<evidence type="ECO:0000256" key="1">
    <source>
        <dbReference type="SAM" id="SignalP"/>
    </source>
</evidence>
<dbReference type="SUPFAM" id="SSF56935">
    <property type="entry name" value="Porins"/>
    <property type="match status" value="1"/>
</dbReference>
<accession>A0A363NWA5</accession>
<protein>
    <submittedName>
        <fullName evidence="2">DUF2490 domain-containing protein</fullName>
    </submittedName>
</protein>
<dbReference type="Pfam" id="PF10677">
    <property type="entry name" value="DUF2490"/>
    <property type="match status" value="1"/>
</dbReference>
<organism evidence="2 3">
    <name type="scientific">Sphingobacterium athyrii</name>
    <dbReference type="NCBI Taxonomy" id="2152717"/>
    <lineage>
        <taxon>Bacteria</taxon>
        <taxon>Pseudomonadati</taxon>
        <taxon>Bacteroidota</taxon>
        <taxon>Sphingobacteriia</taxon>
        <taxon>Sphingobacteriales</taxon>
        <taxon>Sphingobacteriaceae</taxon>
        <taxon>Sphingobacterium</taxon>
    </lineage>
</organism>
<evidence type="ECO:0000313" key="2">
    <source>
        <dbReference type="EMBL" id="PUV25074.1"/>
    </source>
</evidence>
<dbReference type="InterPro" id="IPR019619">
    <property type="entry name" value="DUF2490"/>
</dbReference>
<gene>
    <name evidence="2" type="ORF">DCO56_09025</name>
</gene>
<dbReference type="RefSeq" id="WP_108633406.1">
    <property type="nucleotide sequence ID" value="NZ_QCXX01000002.1"/>
</dbReference>